<keyword evidence="1" id="KW-0418">Kinase</keyword>
<gene>
    <name evidence="3" type="ORF">A6A05_14380</name>
</gene>
<evidence type="ECO:0000313" key="4">
    <source>
        <dbReference type="Proteomes" id="UP000078543"/>
    </source>
</evidence>
<dbReference type="PANTHER" id="PTHR35526:SF3">
    <property type="entry name" value="ANTI-SIGMA-F FACTOR RSBW"/>
    <property type="match status" value="1"/>
</dbReference>
<protein>
    <recommendedName>
        <fullName evidence="2">Histidine kinase/HSP90-like ATPase domain-containing protein</fullName>
    </recommendedName>
</protein>
<dbReference type="EMBL" id="LWQU01000154">
    <property type="protein sequence ID" value="OAN48814.1"/>
    <property type="molecule type" value="Genomic_DNA"/>
</dbReference>
<proteinExistence type="predicted"/>
<dbReference type="CDD" id="cd16936">
    <property type="entry name" value="HATPase_RsbW-like"/>
    <property type="match status" value="1"/>
</dbReference>
<dbReference type="STRING" id="1437059.A6A05_14380"/>
<dbReference type="OrthoDB" id="7359845at2"/>
<dbReference type="Gene3D" id="3.30.565.10">
    <property type="entry name" value="Histidine kinase-like ATPase, C-terminal domain"/>
    <property type="match status" value="1"/>
</dbReference>
<dbReference type="InterPro" id="IPR050267">
    <property type="entry name" value="Anti-sigma-factor_SerPK"/>
</dbReference>
<feature type="domain" description="Histidine kinase/HSP90-like ATPase" evidence="2">
    <location>
        <begin position="101"/>
        <end position="239"/>
    </location>
</feature>
<comment type="caution">
    <text evidence="3">The sequence shown here is derived from an EMBL/GenBank/DDBJ whole genome shotgun (WGS) entry which is preliminary data.</text>
</comment>
<dbReference type="Pfam" id="PF13581">
    <property type="entry name" value="HATPase_c_2"/>
    <property type="match status" value="1"/>
</dbReference>
<keyword evidence="4" id="KW-1185">Reference proteome</keyword>
<evidence type="ECO:0000259" key="2">
    <source>
        <dbReference type="Pfam" id="PF13581"/>
    </source>
</evidence>
<name>A0A178MLI4_9PROT</name>
<dbReference type="AlphaFoldDB" id="A0A178MLI4"/>
<dbReference type="PANTHER" id="PTHR35526">
    <property type="entry name" value="ANTI-SIGMA-F FACTOR RSBW-RELATED"/>
    <property type="match status" value="1"/>
</dbReference>
<dbReference type="RefSeq" id="WP_068502367.1">
    <property type="nucleotide sequence ID" value="NZ_LWQU01000154.1"/>
</dbReference>
<reference evidence="3 4" key="1">
    <citation type="submission" date="2016-04" db="EMBL/GenBank/DDBJ databases">
        <title>Draft genome sequence of freshwater magnetotactic bacteria Magnetospirillum marisnigri SP-1 and Magnetospirillum moscoviense BB-1.</title>
        <authorList>
            <person name="Koziaeva V."/>
            <person name="Dziuba M.V."/>
            <person name="Ivanov T.M."/>
            <person name="Kuznetsov B."/>
            <person name="Grouzdev D.S."/>
        </authorList>
    </citation>
    <scope>NUCLEOTIDE SEQUENCE [LARGE SCALE GENOMIC DNA]</scope>
    <source>
        <strain evidence="3 4">BB-1</strain>
    </source>
</reference>
<dbReference type="InterPro" id="IPR003594">
    <property type="entry name" value="HATPase_dom"/>
</dbReference>
<evidence type="ECO:0000256" key="1">
    <source>
        <dbReference type="ARBA" id="ARBA00022527"/>
    </source>
</evidence>
<keyword evidence="1" id="KW-0723">Serine/threonine-protein kinase</keyword>
<sequence length="248" mass="26682">MTGLIAFYDDMVPPTRLVAQMDELGVRVEPVIECLPTISVPCVVVGRANPAKIRQGLTVPSHGFVEWNPGDHQPVPQACLDCASRGGLTLALNTRMAYQTDIAQQFTEALLVRFPKLEAILGDIELSLAEAVANAIIHGNLGIGSKMRSDFAGFALFQATLLERLEDPDRADRRVEITALPVGDTGLKLSVTDQGDGYDIDTEMRKSPRAEAKSGRGLGLIRQLASDIQVAAGGRTLTMDFTPAITAR</sequence>
<accession>A0A178MLI4</accession>
<dbReference type="GO" id="GO:0004674">
    <property type="term" value="F:protein serine/threonine kinase activity"/>
    <property type="evidence" value="ECO:0007669"/>
    <property type="project" value="UniProtKB-KW"/>
</dbReference>
<evidence type="ECO:0000313" key="3">
    <source>
        <dbReference type="EMBL" id="OAN48814.1"/>
    </source>
</evidence>
<dbReference type="InterPro" id="IPR036890">
    <property type="entry name" value="HATPase_C_sf"/>
</dbReference>
<dbReference type="Proteomes" id="UP000078543">
    <property type="component" value="Unassembled WGS sequence"/>
</dbReference>
<keyword evidence="1" id="KW-0808">Transferase</keyword>
<organism evidence="3 4">
    <name type="scientific">Magnetospirillum moscoviense</name>
    <dbReference type="NCBI Taxonomy" id="1437059"/>
    <lineage>
        <taxon>Bacteria</taxon>
        <taxon>Pseudomonadati</taxon>
        <taxon>Pseudomonadota</taxon>
        <taxon>Alphaproteobacteria</taxon>
        <taxon>Rhodospirillales</taxon>
        <taxon>Rhodospirillaceae</taxon>
        <taxon>Magnetospirillum</taxon>
    </lineage>
</organism>